<reference evidence="2 3" key="1">
    <citation type="journal article" date="2015" name="Genome Biol.">
        <title>Comparative genomics of Steinernema reveals deeply conserved gene regulatory networks.</title>
        <authorList>
            <person name="Dillman A.R."/>
            <person name="Macchietto M."/>
            <person name="Porter C.F."/>
            <person name="Rogers A."/>
            <person name="Williams B."/>
            <person name="Antoshechkin I."/>
            <person name="Lee M.M."/>
            <person name="Goodwin Z."/>
            <person name="Lu X."/>
            <person name="Lewis E.E."/>
            <person name="Goodrich-Blair H."/>
            <person name="Stock S.P."/>
            <person name="Adams B.J."/>
            <person name="Sternberg P.W."/>
            <person name="Mortazavi A."/>
        </authorList>
    </citation>
    <scope>NUCLEOTIDE SEQUENCE [LARGE SCALE GENOMIC DNA]</scope>
    <source>
        <strain evidence="2 3">ALL</strain>
    </source>
</reference>
<protein>
    <submittedName>
        <fullName evidence="2">Uncharacterized protein</fullName>
    </submittedName>
</protein>
<comment type="caution">
    <text evidence="2">The sequence shown here is derived from an EMBL/GenBank/DDBJ whole genome shotgun (WGS) entry which is preliminary data.</text>
</comment>
<evidence type="ECO:0000313" key="2">
    <source>
        <dbReference type="EMBL" id="TKR64862.1"/>
    </source>
</evidence>
<feature type="transmembrane region" description="Helical" evidence="1">
    <location>
        <begin position="150"/>
        <end position="173"/>
    </location>
</feature>
<feature type="transmembrane region" description="Helical" evidence="1">
    <location>
        <begin position="88"/>
        <end position="106"/>
    </location>
</feature>
<reference evidence="2 3" key="2">
    <citation type="journal article" date="2019" name="G3 (Bethesda)">
        <title>Hybrid Assembly of the Genome of the Entomopathogenic Nematode Steinernema carpocapsae Identifies the X-Chromosome.</title>
        <authorList>
            <person name="Serra L."/>
            <person name="Macchietto M."/>
            <person name="Macias-Munoz A."/>
            <person name="McGill C.J."/>
            <person name="Rodriguez I.M."/>
            <person name="Rodriguez B."/>
            <person name="Murad R."/>
            <person name="Mortazavi A."/>
        </authorList>
    </citation>
    <scope>NUCLEOTIDE SEQUENCE [LARGE SCALE GENOMIC DNA]</scope>
    <source>
        <strain evidence="2 3">ALL</strain>
    </source>
</reference>
<feature type="transmembrane region" description="Helical" evidence="1">
    <location>
        <begin position="185"/>
        <end position="207"/>
    </location>
</feature>
<feature type="transmembrane region" description="Helical" evidence="1">
    <location>
        <begin position="112"/>
        <end position="130"/>
    </location>
</feature>
<dbReference type="Proteomes" id="UP000298663">
    <property type="component" value="Unassembled WGS sequence"/>
</dbReference>
<sequence>MVNKRIKRPIISTRFKTVRIGLLQRELHKTLQGDKKSQEEENGCTDALVVTMVIKLLAFCSVAGLMTADRTTEDKLYFAIRGYDRENIFRLILITILCVLAISISAPSLFGFFLFMYSLHFIDVIFVYCLRRGVQRQEVHLIRRFCSFSVYKTIVFNASGIVFLGAIVCMFFGQHGFDVVLESVLGTHTHVIGCIVIAFFAFFMVLFNVEEYGTRRLCHVFCNEINMKPGKEMILVYV</sequence>
<evidence type="ECO:0000256" key="1">
    <source>
        <dbReference type="SAM" id="Phobius"/>
    </source>
</evidence>
<proteinExistence type="predicted"/>
<evidence type="ECO:0000313" key="3">
    <source>
        <dbReference type="Proteomes" id="UP000298663"/>
    </source>
</evidence>
<keyword evidence="1" id="KW-0472">Membrane</keyword>
<name>A0A4U5M7N8_STECR</name>
<keyword evidence="3" id="KW-1185">Reference proteome</keyword>
<keyword evidence="1" id="KW-1133">Transmembrane helix</keyword>
<dbReference type="EMBL" id="AZBU02000009">
    <property type="protein sequence ID" value="TKR64862.1"/>
    <property type="molecule type" value="Genomic_DNA"/>
</dbReference>
<organism evidence="2 3">
    <name type="scientific">Steinernema carpocapsae</name>
    <name type="common">Entomopathogenic nematode</name>
    <dbReference type="NCBI Taxonomy" id="34508"/>
    <lineage>
        <taxon>Eukaryota</taxon>
        <taxon>Metazoa</taxon>
        <taxon>Ecdysozoa</taxon>
        <taxon>Nematoda</taxon>
        <taxon>Chromadorea</taxon>
        <taxon>Rhabditida</taxon>
        <taxon>Tylenchina</taxon>
        <taxon>Panagrolaimomorpha</taxon>
        <taxon>Strongyloidoidea</taxon>
        <taxon>Steinernematidae</taxon>
        <taxon>Steinernema</taxon>
    </lineage>
</organism>
<gene>
    <name evidence="2" type="ORF">L596_025339</name>
</gene>
<accession>A0A4U5M7N8</accession>
<dbReference type="AlphaFoldDB" id="A0A4U5M7N8"/>
<keyword evidence="1" id="KW-0812">Transmembrane</keyword>